<dbReference type="PROSITE" id="PS50106">
    <property type="entry name" value="PDZ"/>
    <property type="match status" value="2"/>
</dbReference>
<dbReference type="SUPFAM" id="SSF50156">
    <property type="entry name" value="PDZ domain-like"/>
    <property type="match status" value="2"/>
</dbReference>
<evidence type="ECO:0000313" key="6">
    <source>
        <dbReference type="EMBL" id="KAJ8783618.1"/>
    </source>
</evidence>
<dbReference type="FunFam" id="2.30.42.10:FF:000023">
    <property type="entry name" value="Glutamate receptor interacting protein 1"/>
    <property type="match status" value="1"/>
</dbReference>
<evidence type="ECO:0000259" key="5">
    <source>
        <dbReference type="PROSITE" id="PS50106"/>
    </source>
</evidence>
<accession>A0AB34GU36</accession>
<dbReference type="AlphaFoldDB" id="A0AB34GU36"/>
<dbReference type="PANTHER" id="PTHR46227">
    <property type="entry name" value="GLUTAMATE RECEPTOR-INTERACTING PROTEIN GRIP"/>
    <property type="match status" value="1"/>
</dbReference>
<evidence type="ECO:0000256" key="1">
    <source>
        <dbReference type="ARBA" id="ARBA00004496"/>
    </source>
</evidence>
<dbReference type="CDD" id="cd06687">
    <property type="entry name" value="PDZ1_GRIP1-2-like"/>
    <property type="match status" value="1"/>
</dbReference>
<feature type="domain" description="PDZ" evidence="5">
    <location>
        <begin position="1"/>
        <end position="80"/>
    </location>
</feature>
<dbReference type="Pfam" id="PF00595">
    <property type="entry name" value="PDZ"/>
    <property type="match status" value="2"/>
</dbReference>
<dbReference type="SMART" id="SM00228">
    <property type="entry name" value="PDZ"/>
    <property type="match status" value="2"/>
</dbReference>
<dbReference type="FunFam" id="2.30.42.10:FF:000021">
    <property type="entry name" value="Glutamate receptor interacting protein 1"/>
    <property type="match status" value="1"/>
</dbReference>
<dbReference type="PANTHER" id="PTHR46227:SF3">
    <property type="entry name" value="GLUTAMATE RECEPTOR-INTERACTING PROTEIN 1"/>
    <property type="match status" value="1"/>
</dbReference>
<dbReference type="CDD" id="cd06681">
    <property type="entry name" value="PDZ2_GRIP1-2-like"/>
    <property type="match status" value="1"/>
</dbReference>
<evidence type="ECO:0000256" key="4">
    <source>
        <dbReference type="SAM" id="MobiDB-lite"/>
    </source>
</evidence>
<proteinExistence type="predicted"/>
<feature type="region of interest" description="Disordered" evidence="4">
    <location>
        <begin position="1"/>
        <end position="23"/>
    </location>
</feature>
<dbReference type="GO" id="GO:0098887">
    <property type="term" value="P:neurotransmitter receptor transport, endosome to postsynaptic membrane"/>
    <property type="evidence" value="ECO:0007669"/>
    <property type="project" value="TreeGrafter"/>
</dbReference>
<dbReference type="InterPro" id="IPR036034">
    <property type="entry name" value="PDZ_sf"/>
</dbReference>
<keyword evidence="2" id="KW-0963">Cytoplasm</keyword>
<gene>
    <name evidence="6" type="ORF">J1605_008661</name>
</gene>
<feature type="domain" description="PDZ" evidence="5">
    <location>
        <begin position="128"/>
        <end position="216"/>
    </location>
</feature>
<evidence type="ECO:0000256" key="2">
    <source>
        <dbReference type="ARBA" id="ARBA00022490"/>
    </source>
</evidence>
<dbReference type="GO" id="GO:0005737">
    <property type="term" value="C:cytoplasm"/>
    <property type="evidence" value="ECO:0007669"/>
    <property type="project" value="UniProtKB-SubCell"/>
</dbReference>
<keyword evidence="3" id="KW-0677">Repeat</keyword>
<comment type="subcellular location">
    <subcellularLocation>
        <location evidence="1">Cytoplasm</location>
    </subcellularLocation>
</comment>
<keyword evidence="7" id="KW-1185">Reference proteome</keyword>
<sequence length="230" mass="24892">MKKEGTTLGLTVSGGIDKDGKPRVSNLRQGGIAARSDQLDVGDYIKAVNGINLAKFRHDEIISLLKNVGERVVLEVEYELPPVSLLLLISNSKKDRQMIDDDGDDDDDDDDDGEVRHAVQGSSVIFRTVEVTLHKEGNTFGFVIRGGAHDDRNKSRPVVITCVRPGGPADREGTIKPGDRLLSVDGIRLLGTTHAEAMSILKQCGQEATLLIEYDVSVMGMSDPEVGISN</sequence>
<dbReference type="InterPro" id="IPR001478">
    <property type="entry name" value="PDZ"/>
</dbReference>
<reference evidence="6 7" key="1">
    <citation type="submission" date="2022-11" db="EMBL/GenBank/DDBJ databases">
        <title>Whole genome sequence of Eschrichtius robustus ER-17-0199.</title>
        <authorList>
            <person name="Bruniche-Olsen A."/>
            <person name="Black A.N."/>
            <person name="Fields C.J."/>
            <person name="Walden K."/>
            <person name="Dewoody J.A."/>
        </authorList>
    </citation>
    <scope>NUCLEOTIDE SEQUENCE [LARGE SCALE GENOMIC DNA]</scope>
    <source>
        <strain evidence="6">ER-17-0199</strain>
        <tissue evidence="6">Blubber</tissue>
    </source>
</reference>
<evidence type="ECO:0000313" key="7">
    <source>
        <dbReference type="Proteomes" id="UP001159641"/>
    </source>
</evidence>
<dbReference type="InterPro" id="IPR043545">
    <property type="entry name" value="GRIP1/2"/>
</dbReference>
<protein>
    <recommendedName>
        <fullName evidence="5">PDZ domain-containing protein</fullName>
    </recommendedName>
</protein>
<name>A0AB34GU36_ESCRO</name>
<comment type="caution">
    <text evidence="6">The sequence shown here is derived from an EMBL/GenBank/DDBJ whole genome shotgun (WGS) entry which is preliminary data.</text>
</comment>
<dbReference type="EMBL" id="JAIQCJ010002079">
    <property type="protein sequence ID" value="KAJ8783618.1"/>
    <property type="molecule type" value="Genomic_DNA"/>
</dbReference>
<dbReference type="Proteomes" id="UP001159641">
    <property type="component" value="Unassembled WGS sequence"/>
</dbReference>
<evidence type="ECO:0000256" key="3">
    <source>
        <dbReference type="ARBA" id="ARBA00022737"/>
    </source>
</evidence>
<organism evidence="6 7">
    <name type="scientific">Eschrichtius robustus</name>
    <name type="common">California gray whale</name>
    <name type="synonym">Eschrichtius gibbosus</name>
    <dbReference type="NCBI Taxonomy" id="9764"/>
    <lineage>
        <taxon>Eukaryota</taxon>
        <taxon>Metazoa</taxon>
        <taxon>Chordata</taxon>
        <taxon>Craniata</taxon>
        <taxon>Vertebrata</taxon>
        <taxon>Euteleostomi</taxon>
        <taxon>Mammalia</taxon>
        <taxon>Eutheria</taxon>
        <taxon>Laurasiatheria</taxon>
        <taxon>Artiodactyla</taxon>
        <taxon>Whippomorpha</taxon>
        <taxon>Cetacea</taxon>
        <taxon>Mysticeti</taxon>
        <taxon>Eschrichtiidae</taxon>
        <taxon>Eschrichtius</taxon>
    </lineage>
</organism>
<dbReference type="Gene3D" id="2.30.42.10">
    <property type="match status" value="2"/>
</dbReference>